<evidence type="ECO:0000256" key="5">
    <source>
        <dbReference type="SAM" id="SignalP"/>
    </source>
</evidence>
<keyword evidence="4" id="KW-0378">Hydrolase</keyword>
<dbReference type="PANTHER" id="PTHR24276">
    <property type="entry name" value="POLYSERASE-RELATED"/>
    <property type="match status" value="1"/>
</dbReference>
<evidence type="ECO:0000256" key="4">
    <source>
        <dbReference type="RuleBase" id="RU363034"/>
    </source>
</evidence>
<dbReference type="InterPro" id="IPR001254">
    <property type="entry name" value="Trypsin_dom"/>
</dbReference>
<evidence type="ECO:0000256" key="1">
    <source>
        <dbReference type="ARBA" id="ARBA00007664"/>
    </source>
</evidence>
<evidence type="ECO:0000313" key="7">
    <source>
        <dbReference type="EMBL" id="KAL3823874.1"/>
    </source>
</evidence>
<evidence type="ECO:0000259" key="6">
    <source>
        <dbReference type="PROSITE" id="PS50240"/>
    </source>
</evidence>
<keyword evidence="8" id="KW-1185">Reference proteome</keyword>
<keyword evidence="2" id="KW-0843">Virulence</keyword>
<dbReference type="GO" id="GO:0006508">
    <property type="term" value="P:proteolysis"/>
    <property type="evidence" value="ECO:0007669"/>
    <property type="project" value="UniProtKB-KW"/>
</dbReference>
<dbReference type="InterPro" id="IPR043504">
    <property type="entry name" value="Peptidase_S1_PA_chymotrypsin"/>
</dbReference>
<dbReference type="Gene3D" id="2.40.10.10">
    <property type="entry name" value="Trypsin-like serine proteases"/>
    <property type="match status" value="1"/>
</dbReference>
<dbReference type="FunFam" id="2.40.10.10:FF:000002">
    <property type="entry name" value="Transmembrane protease serine"/>
    <property type="match status" value="1"/>
</dbReference>
<evidence type="ECO:0000256" key="3">
    <source>
        <dbReference type="ARBA" id="ARBA00023157"/>
    </source>
</evidence>
<dbReference type="PANTHER" id="PTHR24276:SF91">
    <property type="entry name" value="AT26814P-RELATED"/>
    <property type="match status" value="1"/>
</dbReference>
<dbReference type="SUPFAM" id="SSF50494">
    <property type="entry name" value="Trypsin-like serine proteases"/>
    <property type="match status" value="1"/>
</dbReference>
<keyword evidence="4" id="KW-0720">Serine protease</keyword>
<dbReference type="Proteomes" id="UP001530377">
    <property type="component" value="Unassembled WGS sequence"/>
</dbReference>
<dbReference type="InterPro" id="IPR001314">
    <property type="entry name" value="Peptidase_S1A"/>
</dbReference>
<feature type="signal peptide" evidence="5">
    <location>
        <begin position="1"/>
        <end position="22"/>
    </location>
</feature>
<dbReference type="EMBL" id="JALLPB020000027">
    <property type="protein sequence ID" value="KAL3823874.1"/>
    <property type="molecule type" value="Genomic_DNA"/>
</dbReference>
<dbReference type="PROSITE" id="PS50240">
    <property type="entry name" value="TRYPSIN_DOM"/>
    <property type="match status" value="1"/>
</dbReference>
<dbReference type="InterPro" id="IPR050430">
    <property type="entry name" value="Peptidase_S1"/>
</dbReference>
<feature type="chain" id="PRO_5044814032" description="Peptidase S1 domain-containing protein" evidence="5">
    <location>
        <begin position="23"/>
        <end position="789"/>
    </location>
</feature>
<dbReference type="PRINTS" id="PR00722">
    <property type="entry name" value="CHYMOTRYPSIN"/>
</dbReference>
<accession>A0ABD3SH79</accession>
<organism evidence="7 8">
    <name type="scientific">Cyclostephanos tholiformis</name>
    <dbReference type="NCBI Taxonomy" id="382380"/>
    <lineage>
        <taxon>Eukaryota</taxon>
        <taxon>Sar</taxon>
        <taxon>Stramenopiles</taxon>
        <taxon>Ochrophyta</taxon>
        <taxon>Bacillariophyta</taxon>
        <taxon>Coscinodiscophyceae</taxon>
        <taxon>Thalassiosirophycidae</taxon>
        <taxon>Stephanodiscales</taxon>
        <taxon>Stephanodiscaceae</taxon>
        <taxon>Cyclostephanos</taxon>
    </lineage>
</organism>
<comment type="similarity">
    <text evidence="1">Belongs to the peptidase S1 family.</text>
</comment>
<dbReference type="CDD" id="cd00190">
    <property type="entry name" value="Tryp_SPc"/>
    <property type="match status" value="1"/>
</dbReference>
<keyword evidence="5" id="KW-0732">Signal</keyword>
<dbReference type="InterPro" id="IPR009003">
    <property type="entry name" value="Peptidase_S1_PA"/>
</dbReference>
<dbReference type="AlphaFoldDB" id="A0ABD3SH79"/>
<comment type="caution">
    <text evidence="7">The sequence shown here is derived from an EMBL/GenBank/DDBJ whole genome shotgun (WGS) entry which is preliminary data.</text>
</comment>
<feature type="domain" description="Peptidase S1" evidence="6">
    <location>
        <begin position="36"/>
        <end position="284"/>
    </location>
</feature>
<proteinExistence type="inferred from homology"/>
<name>A0ABD3SH79_9STRA</name>
<dbReference type="Pfam" id="PF00089">
    <property type="entry name" value="Trypsin"/>
    <property type="match status" value="1"/>
</dbReference>
<dbReference type="PROSITE" id="PS00135">
    <property type="entry name" value="TRYPSIN_SER"/>
    <property type="match status" value="1"/>
</dbReference>
<sequence>MKHPRLVLFSALLSILPGRANGQWNDVREDGPTARIIGGSEAVADRYPYAALLFAMEGYVCGGSLIARDVVLTAAHCNLAAEYAYVGEHDIGDAAGGGRIPFAVREIIPHPNFSDLLMSIFGIVDSDFMLVFLQGPSTADNVVTVKLNSDPSVPSVGRNVTVMGWGDTDIRPGDAYQVMSEVLMNVDVNVISNEECEASEGYVEDGTYSTYNGHITANMLCASADGKDSCQGDSGGPMIIKGDDAATDVQVGVVSFGNGCASDQFPGVYARVSRAYDWIQSEVCKGSSYASEAGFDCNSSVDIDISSNPASIQSINFPTSAPSGASLTNGTICAICPYGATAGDDYAPYAYTGIQFTCSELIESAKQYQPGSEDCAWAEVHELFCCPTVPVNPCIICPTGASAGDDFAPYADIGDPSTCADIIEFNMLFDAGSDYCILYSEIDEYYCCPVDLAVDNTCIICPDGATAGDDYTPYANTDDMLDFVPDFGGSLFGFVDSRTCAELIEAAKQYETGTKWCGMNEIHEVHCCPTIPDNPCNICPNGATAGDDFVPEYQGNTLTCKDIITYTALHETESDYCGYIGKIDESYCCPAEGNISTPLPTQSPADDSEATTSTAENPCIICPDGATAVEGDDFAPYADSGNTMTCGELIDAAKSYEAGSAWCGLREVDAVYCCPVAPVDPCIICPFGAFAGDDFVPRPATGTSTTCKEIINFAMLFESGSHHCKLSEADESLCCPLAANDTATFPSPVFTVQSPTATSPAESESGGASAYRLIGFAMVSIVSTCIIVL</sequence>
<dbReference type="PROSITE" id="PS00134">
    <property type="entry name" value="TRYPSIN_HIS"/>
    <property type="match status" value="1"/>
</dbReference>
<reference evidence="7 8" key="1">
    <citation type="submission" date="2024-10" db="EMBL/GenBank/DDBJ databases">
        <title>Updated reference genomes for cyclostephanoid diatoms.</title>
        <authorList>
            <person name="Roberts W.R."/>
            <person name="Alverson A.J."/>
        </authorList>
    </citation>
    <scope>NUCLEOTIDE SEQUENCE [LARGE SCALE GENOMIC DNA]</scope>
    <source>
        <strain evidence="7 8">AJA228-03</strain>
    </source>
</reference>
<dbReference type="InterPro" id="IPR018114">
    <property type="entry name" value="TRYPSIN_HIS"/>
</dbReference>
<dbReference type="SMART" id="SM00020">
    <property type="entry name" value="Tryp_SPc"/>
    <property type="match status" value="1"/>
</dbReference>
<protein>
    <recommendedName>
        <fullName evidence="6">Peptidase S1 domain-containing protein</fullName>
    </recommendedName>
</protein>
<gene>
    <name evidence="7" type="ORF">ACHAXA_005456</name>
</gene>
<dbReference type="InterPro" id="IPR033116">
    <property type="entry name" value="TRYPSIN_SER"/>
</dbReference>
<evidence type="ECO:0000256" key="2">
    <source>
        <dbReference type="ARBA" id="ARBA00023026"/>
    </source>
</evidence>
<evidence type="ECO:0000313" key="8">
    <source>
        <dbReference type="Proteomes" id="UP001530377"/>
    </source>
</evidence>
<keyword evidence="4" id="KW-0645">Protease</keyword>
<keyword evidence="3" id="KW-1015">Disulfide bond</keyword>
<dbReference type="GO" id="GO:0008236">
    <property type="term" value="F:serine-type peptidase activity"/>
    <property type="evidence" value="ECO:0007669"/>
    <property type="project" value="UniProtKB-KW"/>
</dbReference>